<evidence type="ECO:0000256" key="8">
    <source>
        <dbReference type="SAM" id="Phobius"/>
    </source>
</evidence>
<keyword evidence="11" id="KW-1185">Reference proteome</keyword>
<dbReference type="EMBL" id="SLVV01000011">
    <property type="protein sequence ID" value="TCN22432.1"/>
    <property type="molecule type" value="Genomic_DNA"/>
</dbReference>
<evidence type="ECO:0000313" key="11">
    <source>
        <dbReference type="Proteomes" id="UP000295689"/>
    </source>
</evidence>
<keyword evidence="2" id="KW-1003">Cell membrane</keyword>
<evidence type="ECO:0000256" key="4">
    <source>
        <dbReference type="ARBA" id="ARBA00022692"/>
    </source>
</evidence>
<feature type="transmembrane region" description="Helical" evidence="8">
    <location>
        <begin position="108"/>
        <end position="130"/>
    </location>
</feature>
<sequence>MVFLEQLVTSFIASAAFVVLFNAPKEALLKCGLSGMLGWIVYFGLTYSGSGPIAGTLAASFLIAVISQVFAKRYKMPIIIFSVAGIIPLVPGGLAYDTMRNIVESDYNTAVALAVRASMLSGAIAVGLVFSEVINHVFRKPSINPGKMQQ</sequence>
<evidence type="ECO:0000256" key="5">
    <source>
        <dbReference type="ARBA" id="ARBA00022989"/>
    </source>
</evidence>
<proteinExistence type="inferred from homology"/>
<dbReference type="Proteomes" id="UP000295689">
    <property type="component" value="Unassembled WGS sequence"/>
</dbReference>
<keyword evidence="3" id="KW-0997">Cell inner membrane</keyword>
<evidence type="ECO:0000256" key="7">
    <source>
        <dbReference type="ARBA" id="ARBA00034125"/>
    </source>
</evidence>
<evidence type="ECO:0000256" key="6">
    <source>
        <dbReference type="ARBA" id="ARBA00023136"/>
    </source>
</evidence>
<dbReference type="RefSeq" id="WP_121609896.1">
    <property type="nucleotide sequence ID" value="NZ_CP033044.1"/>
</dbReference>
<feature type="domain" description="Threonine/Serine exporter ThrE" evidence="9">
    <location>
        <begin position="6"/>
        <end position="134"/>
    </location>
</feature>
<feature type="transmembrane region" description="Helical" evidence="8">
    <location>
        <begin position="78"/>
        <end position="96"/>
    </location>
</feature>
<dbReference type="Pfam" id="PF12821">
    <property type="entry name" value="ThrE_2"/>
    <property type="match status" value="1"/>
</dbReference>
<dbReference type="AlphaFoldDB" id="A0A4R2B8Q2"/>
<dbReference type="PANTHER" id="PTHR34390">
    <property type="entry name" value="UPF0442 PROTEIN YJJB-RELATED"/>
    <property type="match status" value="1"/>
</dbReference>
<dbReference type="PANTHER" id="PTHR34390:SF1">
    <property type="entry name" value="SUCCINATE TRANSPORTER SUBUNIT YJJB-RELATED"/>
    <property type="match status" value="1"/>
</dbReference>
<dbReference type="OrthoDB" id="9810047at2"/>
<evidence type="ECO:0000256" key="2">
    <source>
        <dbReference type="ARBA" id="ARBA00022475"/>
    </source>
</evidence>
<accession>A0A4R2B8Q2</accession>
<gene>
    <name evidence="10" type="ORF">EV146_111275</name>
</gene>
<keyword evidence="4 8" id="KW-0812">Transmembrane</keyword>
<keyword evidence="6 8" id="KW-0472">Membrane</keyword>
<evidence type="ECO:0000256" key="1">
    <source>
        <dbReference type="ARBA" id="ARBA00004651"/>
    </source>
</evidence>
<keyword evidence="5 8" id="KW-1133">Transmembrane helix</keyword>
<reference evidence="10 11" key="1">
    <citation type="journal article" date="2015" name="Stand. Genomic Sci.">
        <title>Genomic Encyclopedia of Bacterial and Archaeal Type Strains, Phase III: the genomes of soil and plant-associated and newly described type strains.</title>
        <authorList>
            <person name="Whitman W.B."/>
            <person name="Woyke T."/>
            <person name="Klenk H.P."/>
            <person name="Zhou Y."/>
            <person name="Lilburn T.G."/>
            <person name="Beck B.J."/>
            <person name="De Vos P."/>
            <person name="Vandamme P."/>
            <person name="Eisen J.A."/>
            <person name="Garrity G."/>
            <person name="Hugenholtz P."/>
            <person name="Kyrpides N.C."/>
        </authorList>
    </citation>
    <scope>NUCLEOTIDE SEQUENCE [LARGE SCALE GENOMIC DNA]</scope>
    <source>
        <strain evidence="10 11">CV53</strain>
    </source>
</reference>
<feature type="transmembrane region" description="Helical" evidence="8">
    <location>
        <begin position="53"/>
        <end position="71"/>
    </location>
</feature>
<name>A0A4R2B8Q2_9BACI</name>
<protein>
    <submittedName>
        <fullName evidence="10">Uncharacterized membrane protein YjjB (DUF3815 family)</fullName>
    </submittedName>
</protein>
<comment type="subcellular location">
    <subcellularLocation>
        <location evidence="1">Cell membrane</location>
        <topology evidence="1">Multi-pass membrane protein</topology>
    </subcellularLocation>
</comment>
<dbReference type="GO" id="GO:0005886">
    <property type="term" value="C:plasma membrane"/>
    <property type="evidence" value="ECO:0007669"/>
    <property type="project" value="UniProtKB-SubCell"/>
</dbReference>
<dbReference type="InterPro" id="IPR050539">
    <property type="entry name" value="ThrE_Dicarb/AminoAcid_Exp"/>
</dbReference>
<feature type="transmembrane region" description="Helical" evidence="8">
    <location>
        <begin position="6"/>
        <end position="23"/>
    </location>
</feature>
<comment type="similarity">
    <text evidence="7">Belongs to the ThrE exporter (TC 2.A.79) family.</text>
</comment>
<organism evidence="10 11">
    <name type="scientific">Mesobacillus foraminis</name>
    <dbReference type="NCBI Taxonomy" id="279826"/>
    <lineage>
        <taxon>Bacteria</taxon>
        <taxon>Bacillati</taxon>
        <taxon>Bacillota</taxon>
        <taxon>Bacilli</taxon>
        <taxon>Bacillales</taxon>
        <taxon>Bacillaceae</taxon>
        <taxon>Mesobacillus</taxon>
    </lineage>
</organism>
<comment type="caution">
    <text evidence="10">The sequence shown here is derived from an EMBL/GenBank/DDBJ whole genome shotgun (WGS) entry which is preliminary data.</text>
</comment>
<evidence type="ECO:0000256" key="3">
    <source>
        <dbReference type="ARBA" id="ARBA00022519"/>
    </source>
</evidence>
<dbReference type="GO" id="GO:0015744">
    <property type="term" value="P:succinate transport"/>
    <property type="evidence" value="ECO:0007669"/>
    <property type="project" value="TreeGrafter"/>
</dbReference>
<dbReference type="InterPro" id="IPR024528">
    <property type="entry name" value="ThrE_2"/>
</dbReference>
<evidence type="ECO:0000313" key="10">
    <source>
        <dbReference type="EMBL" id="TCN22432.1"/>
    </source>
</evidence>
<evidence type="ECO:0000259" key="9">
    <source>
        <dbReference type="Pfam" id="PF12821"/>
    </source>
</evidence>